<keyword evidence="8 13" id="KW-0472">Membrane</keyword>
<dbReference type="EMBL" id="JAAWVO010070726">
    <property type="protein sequence ID" value="MBN3324432.1"/>
    <property type="molecule type" value="Genomic_DNA"/>
</dbReference>
<name>A0A8J7P2V2_ATRSP</name>
<dbReference type="Pfam" id="PF13853">
    <property type="entry name" value="7tm_4"/>
    <property type="match status" value="2"/>
</dbReference>
<dbReference type="SUPFAM" id="SSF81321">
    <property type="entry name" value="Family A G protein-coupled receptor-like"/>
    <property type="match status" value="2"/>
</dbReference>
<feature type="non-terminal residue" evidence="15">
    <location>
        <position position="618"/>
    </location>
</feature>
<reference evidence="15" key="1">
    <citation type="journal article" date="2021" name="Cell">
        <title>Tracing the genetic footprints of vertebrate landing in non-teleost ray-finned fishes.</title>
        <authorList>
            <person name="Bi X."/>
            <person name="Wang K."/>
            <person name="Yang L."/>
            <person name="Pan H."/>
            <person name="Jiang H."/>
            <person name="Wei Q."/>
            <person name="Fang M."/>
            <person name="Yu H."/>
            <person name="Zhu C."/>
            <person name="Cai Y."/>
            <person name="He Y."/>
            <person name="Gan X."/>
            <person name="Zeng H."/>
            <person name="Yu D."/>
            <person name="Zhu Y."/>
            <person name="Jiang H."/>
            <person name="Qiu Q."/>
            <person name="Yang H."/>
            <person name="Zhang Y.E."/>
            <person name="Wang W."/>
            <person name="Zhu M."/>
            <person name="He S."/>
            <person name="Zhang G."/>
        </authorList>
    </citation>
    <scope>NUCLEOTIDE SEQUENCE</scope>
    <source>
        <strain evidence="15">Allg_001</strain>
    </source>
</reference>
<protein>
    <submittedName>
        <fullName evidence="15">O51F2 protein</fullName>
    </submittedName>
</protein>
<keyword evidence="9" id="KW-1015">Disulfide bond</keyword>
<feature type="transmembrane region" description="Helical" evidence="13">
    <location>
        <begin position="400"/>
        <end position="421"/>
    </location>
</feature>
<dbReference type="Proteomes" id="UP000736164">
    <property type="component" value="Unassembled WGS sequence"/>
</dbReference>
<sequence length="618" mass="70006">MSSLNSTVSTNSTFVRPQFFYINGFSNIPHVKFYFIFLCFVYTVTVIANSFIMFIIFMDQNLHTPKYLAVFNLAVVDMGGSTALIPKMIETFLFNSQFITYEACLASMFFVHFFNFMQSLTLVALAYDRFVAICFPLNYHSIITNGKMVLILVIIWIMTAGLVLTAVGLVTRLSFCKSIVINSYFCDHGPVYQLACNSNSPNHIYAQFCISIVLFIPLILIALSYMCIVFALLKIASGEERLRATKTCTSHLILVAVFYLPICGTYLAVILSTIHPDARILNTSLSSTIPPMLNPIIYTLKTEEIFRPQFFYINGLSNIPYVKYYYIFLCFVFTVTLLGNFFIMFIIYIEQSLHTPKYVAVFHLAAVDMCGSTALIPKMIEAFLFDFNLITYEACLANMFFVHLFQFLQSFTLVLLAYDRFVAIWFPLKYHIIITTAGMGKILVGIWILAAGVVIVGVGFITRLSFCKSIVINSYFCDHGPVYRMSCNDNFPNYVITQISITVLLAAPLTLILSTYACIIFAVLKIGSLEERIKAMKTCTSHLILVVMFYLPISAIYIAANITTVYPNIRIISTSLSSTIPPMMNPIIYTIKTEEVMKVVKRLHKRNKTIKPKVSRIN</sequence>
<evidence type="ECO:0000256" key="2">
    <source>
        <dbReference type="ARBA" id="ARBA00022475"/>
    </source>
</evidence>
<dbReference type="InterPro" id="IPR017452">
    <property type="entry name" value="GPCR_Rhodpsn_7TM"/>
</dbReference>
<evidence type="ECO:0000256" key="13">
    <source>
        <dbReference type="SAM" id="Phobius"/>
    </source>
</evidence>
<keyword evidence="6 13" id="KW-1133">Transmembrane helix</keyword>
<dbReference type="FunFam" id="1.20.1070.10:FF:000024">
    <property type="entry name" value="Olfactory receptor"/>
    <property type="match status" value="2"/>
</dbReference>
<evidence type="ECO:0000256" key="12">
    <source>
        <dbReference type="ARBA" id="ARBA00023224"/>
    </source>
</evidence>
<evidence type="ECO:0000313" key="16">
    <source>
        <dbReference type="Proteomes" id="UP000736164"/>
    </source>
</evidence>
<evidence type="ECO:0000256" key="9">
    <source>
        <dbReference type="ARBA" id="ARBA00023157"/>
    </source>
</evidence>
<evidence type="ECO:0000256" key="3">
    <source>
        <dbReference type="ARBA" id="ARBA00022606"/>
    </source>
</evidence>
<organism evidence="15 16">
    <name type="scientific">Atractosteus spatula</name>
    <name type="common">Alligator gar</name>
    <name type="synonym">Lepisosteus spatula</name>
    <dbReference type="NCBI Taxonomy" id="7917"/>
    <lineage>
        <taxon>Eukaryota</taxon>
        <taxon>Metazoa</taxon>
        <taxon>Chordata</taxon>
        <taxon>Craniata</taxon>
        <taxon>Vertebrata</taxon>
        <taxon>Euteleostomi</taxon>
        <taxon>Actinopterygii</taxon>
        <taxon>Neopterygii</taxon>
        <taxon>Holostei</taxon>
        <taxon>Semionotiformes</taxon>
        <taxon>Lepisosteidae</taxon>
        <taxon>Atractosteus</taxon>
    </lineage>
</organism>
<feature type="transmembrane region" description="Helical" evidence="13">
    <location>
        <begin position="105"/>
        <end position="127"/>
    </location>
</feature>
<keyword evidence="7" id="KW-0297">G-protein coupled receptor</keyword>
<evidence type="ECO:0000256" key="10">
    <source>
        <dbReference type="ARBA" id="ARBA00023170"/>
    </source>
</evidence>
<gene>
    <name evidence="15" type="primary">Or51f2_1</name>
    <name evidence="15" type="ORF">GTO95_0008329</name>
</gene>
<dbReference type="InterPro" id="IPR050402">
    <property type="entry name" value="OR51/52/56-like"/>
</dbReference>
<feature type="transmembrane region" description="Helical" evidence="13">
    <location>
        <begin position="543"/>
        <end position="560"/>
    </location>
</feature>
<dbReference type="AlphaFoldDB" id="A0A8J7P2V2"/>
<accession>A0A8J7P2V2</accession>
<dbReference type="InterPro" id="IPR000276">
    <property type="entry name" value="GPCR_Rhodpsn"/>
</dbReference>
<dbReference type="PANTHER" id="PTHR26450:SF87">
    <property type="entry name" value="OLFACTORY RECEPTOR 51F2"/>
    <property type="match status" value="1"/>
</dbReference>
<keyword evidence="5" id="KW-0552">Olfaction</keyword>
<dbReference type="PRINTS" id="PR00237">
    <property type="entry name" value="GPCRRHODOPSN"/>
</dbReference>
<keyword evidence="16" id="KW-1185">Reference proteome</keyword>
<proteinExistence type="predicted"/>
<evidence type="ECO:0000256" key="1">
    <source>
        <dbReference type="ARBA" id="ARBA00004651"/>
    </source>
</evidence>
<comment type="caution">
    <text evidence="15">The sequence shown here is derived from an EMBL/GenBank/DDBJ whole genome shotgun (WGS) entry which is preliminary data.</text>
</comment>
<feature type="transmembrane region" description="Helical" evidence="13">
    <location>
        <begin position="324"/>
        <end position="349"/>
    </location>
</feature>
<keyword evidence="2" id="KW-1003">Cell membrane</keyword>
<feature type="transmembrane region" description="Helical" evidence="13">
    <location>
        <begin position="252"/>
        <end position="274"/>
    </location>
</feature>
<dbReference type="SMART" id="SM01381">
    <property type="entry name" value="7TM_GPCR_Srsx"/>
    <property type="match status" value="1"/>
</dbReference>
<keyword evidence="11" id="KW-0325">Glycoprotein</keyword>
<comment type="subcellular location">
    <subcellularLocation>
        <location evidence="1">Cell membrane</location>
        <topology evidence="1">Multi-pass membrane protein</topology>
    </subcellularLocation>
</comment>
<dbReference type="PRINTS" id="PR00245">
    <property type="entry name" value="OLFACTORYR"/>
</dbReference>
<evidence type="ECO:0000256" key="4">
    <source>
        <dbReference type="ARBA" id="ARBA00022692"/>
    </source>
</evidence>
<dbReference type="PANTHER" id="PTHR26450">
    <property type="entry name" value="OLFACTORY RECEPTOR 56B1-RELATED"/>
    <property type="match status" value="1"/>
</dbReference>
<keyword evidence="3" id="KW-0716">Sensory transduction</keyword>
<evidence type="ECO:0000256" key="8">
    <source>
        <dbReference type="ARBA" id="ARBA00023136"/>
    </source>
</evidence>
<keyword evidence="4 13" id="KW-0812">Transmembrane</keyword>
<dbReference type="Gene3D" id="1.20.1070.10">
    <property type="entry name" value="Rhodopsin 7-helix transmembrane proteins"/>
    <property type="match status" value="2"/>
</dbReference>
<feature type="transmembrane region" description="Helical" evidence="13">
    <location>
        <begin position="204"/>
        <end position="232"/>
    </location>
</feature>
<dbReference type="GO" id="GO:0005886">
    <property type="term" value="C:plasma membrane"/>
    <property type="evidence" value="ECO:0007669"/>
    <property type="project" value="UniProtKB-SubCell"/>
</dbReference>
<dbReference type="InterPro" id="IPR000725">
    <property type="entry name" value="Olfact_rcpt"/>
</dbReference>
<evidence type="ECO:0000256" key="6">
    <source>
        <dbReference type="ARBA" id="ARBA00022989"/>
    </source>
</evidence>
<feature type="transmembrane region" description="Helical" evidence="13">
    <location>
        <begin position="442"/>
        <end position="461"/>
    </location>
</feature>
<feature type="transmembrane region" description="Helical" evidence="13">
    <location>
        <begin position="499"/>
        <end position="523"/>
    </location>
</feature>
<keyword evidence="12" id="KW-0807">Transducer</keyword>
<feature type="transmembrane region" description="Helical" evidence="13">
    <location>
        <begin position="33"/>
        <end position="55"/>
    </location>
</feature>
<feature type="domain" description="G-protein coupled receptors family 1 profile" evidence="14">
    <location>
        <begin position="48"/>
        <end position="298"/>
    </location>
</feature>
<dbReference type="PROSITE" id="PS50262">
    <property type="entry name" value="G_PROTEIN_RECEP_F1_2"/>
    <property type="match status" value="2"/>
</dbReference>
<dbReference type="GO" id="GO:0004984">
    <property type="term" value="F:olfactory receptor activity"/>
    <property type="evidence" value="ECO:0007669"/>
    <property type="project" value="InterPro"/>
</dbReference>
<feature type="non-terminal residue" evidence="15">
    <location>
        <position position="1"/>
    </location>
</feature>
<feature type="domain" description="G-protein coupled receptors family 1 profile" evidence="14">
    <location>
        <begin position="339"/>
        <end position="589"/>
    </location>
</feature>
<evidence type="ECO:0000256" key="7">
    <source>
        <dbReference type="ARBA" id="ARBA00023040"/>
    </source>
</evidence>
<dbReference type="GO" id="GO:0004930">
    <property type="term" value="F:G protein-coupled receptor activity"/>
    <property type="evidence" value="ECO:0007669"/>
    <property type="project" value="UniProtKB-KW"/>
</dbReference>
<feature type="transmembrane region" description="Helical" evidence="13">
    <location>
        <begin position="148"/>
        <end position="170"/>
    </location>
</feature>
<evidence type="ECO:0000313" key="15">
    <source>
        <dbReference type="EMBL" id="MBN3324432.1"/>
    </source>
</evidence>
<evidence type="ECO:0000256" key="11">
    <source>
        <dbReference type="ARBA" id="ARBA00023180"/>
    </source>
</evidence>
<feature type="transmembrane region" description="Helical" evidence="13">
    <location>
        <begin position="67"/>
        <end position="85"/>
    </location>
</feature>
<feature type="transmembrane region" description="Helical" evidence="13">
    <location>
        <begin position="361"/>
        <end position="380"/>
    </location>
</feature>
<evidence type="ECO:0000256" key="5">
    <source>
        <dbReference type="ARBA" id="ARBA00022725"/>
    </source>
</evidence>
<keyword evidence="10" id="KW-0675">Receptor</keyword>
<evidence type="ECO:0000259" key="14">
    <source>
        <dbReference type="PROSITE" id="PS50262"/>
    </source>
</evidence>